<keyword evidence="3" id="KW-1185">Reference proteome</keyword>
<gene>
    <name evidence="2" type="ORF">POTOM_009359</name>
</gene>
<comment type="caution">
    <text evidence="2">The sequence shown here is derived from an EMBL/GenBank/DDBJ whole genome shotgun (WGS) entry which is preliminary data.</text>
</comment>
<dbReference type="EMBL" id="JAAWWB010000004">
    <property type="protein sequence ID" value="KAG6783693.1"/>
    <property type="molecule type" value="Genomic_DNA"/>
</dbReference>
<evidence type="ECO:0000313" key="2">
    <source>
        <dbReference type="EMBL" id="KAG6783693.1"/>
    </source>
</evidence>
<organism evidence="2 3">
    <name type="scientific">Populus tomentosa</name>
    <name type="common">Chinese white poplar</name>
    <dbReference type="NCBI Taxonomy" id="118781"/>
    <lineage>
        <taxon>Eukaryota</taxon>
        <taxon>Viridiplantae</taxon>
        <taxon>Streptophyta</taxon>
        <taxon>Embryophyta</taxon>
        <taxon>Tracheophyta</taxon>
        <taxon>Spermatophyta</taxon>
        <taxon>Magnoliopsida</taxon>
        <taxon>eudicotyledons</taxon>
        <taxon>Gunneridae</taxon>
        <taxon>Pentapetalae</taxon>
        <taxon>rosids</taxon>
        <taxon>fabids</taxon>
        <taxon>Malpighiales</taxon>
        <taxon>Salicaceae</taxon>
        <taxon>Saliceae</taxon>
        <taxon>Populus</taxon>
    </lineage>
</organism>
<evidence type="ECO:0000313" key="3">
    <source>
        <dbReference type="Proteomes" id="UP000886885"/>
    </source>
</evidence>
<keyword evidence="1" id="KW-1133">Transmembrane helix</keyword>
<dbReference type="AlphaFoldDB" id="A0A8X8AFZ6"/>
<keyword evidence="1" id="KW-0472">Membrane</keyword>
<dbReference type="Proteomes" id="UP000886885">
    <property type="component" value="Chromosome 2D"/>
</dbReference>
<evidence type="ECO:0000256" key="1">
    <source>
        <dbReference type="SAM" id="Phobius"/>
    </source>
</evidence>
<reference evidence="2" key="1">
    <citation type="journal article" date="2020" name="bioRxiv">
        <title>Hybrid origin of Populus tomentosa Carr. identified through genome sequencing and phylogenomic analysis.</title>
        <authorList>
            <person name="An X."/>
            <person name="Gao K."/>
            <person name="Chen Z."/>
            <person name="Li J."/>
            <person name="Yang X."/>
            <person name="Yang X."/>
            <person name="Zhou J."/>
            <person name="Guo T."/>
            <person name="Zhao T."/>
            <person name="Huang S."/>
            <person name="Miao D."/>
            <person name="Khan W.U."/>
            <person name="Rao P."/>
            <person name="Ye M."/>
            <person name="Lei B."/>
            <person name="Liao W."/>
            <person name="Wang J."/>
            <person name="Ji L."/>
            <person name="Li Y."/>
            <person name="Guo B."/>
            <person name="Mustafa N.S."/>
            <person name="Li S."/>
            <person name="Yun Q."/>
            <person name="Keller S.R."/>
            <person name="Mao J."/>
            <person name="Zhang R."/>
            <person name="Strauss S.H."/>
        </authorList>
    </citation>
    <scope>NUCLEOTIDE SEQUENCE</scope>
    <source>
        <strain evidence="2">GM15</strain>
        <tissue evidence="2">Leaf</tissue>
    </source>
</reference>
<protein>
    <submittedName>
        <fullName evidence="2">Uncharacterized protein</fullName>
    </submittedName>
</protein>
<name>A0A8X8AFZ6_POPTO</name>
<proteinExistence type="predicted"/>
<sequence length="87" mass="9098">MHASRIQTRSSKQKLKALVSGGDYTLAMAISKLLIALLVVSLLVLQKIVAGLVKIGVPYPLGRIFAIGLAGHAVHDANVSLKALPAT</sequence>
<accession>A0A8X8AFZ6</accession>
<feature type="transmembrane region" description="Helical" evidence="1">
    <location>
        <begin position="24"/>
        <end position="45"/>
    </location>
</feature>
<keyword evidence="1" id="KW-0812">Transmembrane</keyword>